<organism evidence="1 2">
    <name type="scientific">Aeoliella straminimaris</name>
    <dbReference type="NCBI Taxonomy" id="2954799"/>
    <lineage>
        <taxon>Bacteria</taxon>
        <taxon>Pseudomonadati</taxon>
        <taxon>Planctomycetota</taxon>
        <taxon>Planctomycetia</taxon>
        <taxon>Pirellulales</taxon>
        <taxon>Lacipirellulaceae</taxon>
        <taxon>Aeoliella</taxon>
    </lineage>
</organism>
<accession>A0A9X2FI73</accession>
<sequence length="66" mass="7757">MKDDDNQELNPMEELCCAFVEGELNEQETHLLVRFLLENKGLRHELRRHLQIHDGLTLVAMLGWDV</sequence>
<dbReference type="AlphaFoldDB" id="A0A9X2FI73"/>
<proteinExistence type="predicted"/>
<dbReference type="Proteomes" id="UP001155241">
    <property type="component" value="Unassembled WGS sequence"/>
</dbReference>
<comment type="caution">
    <text evidence="1">The sequence shown here is derived from an EMBL/GenBank/DDBJ whole genome shotgun (WGS) entry which is preliminary data.</text>
</comment>
<evidence type="ECO:0000313" key="2">
    <source>
        <dbReference type="Proteomes" id="UP001155241"/>
    </source>
</evidence>
<keyword evidence="2" id="KW-1185">Reference proteome</keyword>
<evidence type="ECO:0000313" key="1">
    <source>
        <dbReference type="EMBL" id="MCO6045646.1"/>
    </source>
</evidence>
<dbReference type="EMBL" id="JAMXLR010000061">
    <property type="protein sequence ID" value="MCO6045646.1"/>
    <property type="molecule type" value="Genomic_DNA"/>
</dbReference>
<gene>
    <name evidence="1" type="ORF">NG895_17245</name>
</gene>
<protein>
    <submittedName>
        <fullName evidence="1">Uncharacterized protein</fullName>
    </submittedName>
</protein>
<name>A0A9X2FI73_9BACT</name>
<dbReference type="RefSeq" id="WP_252853761.1">
    <property type="nucleotide sequence ID" value="NZ_JAMXLR010000061.1"/>
</dbReference>
<reference evidence="1" key="1">
    <citation type="submission" date="2022-06" db="EMBL/GenBank/DDBJ databases">
        <title>Aeoliella straminimaris, a novel planctomycete from sediments.</title>
        <authorList>
            <person name="Vitorino I.R."/>
            <person name="Lage O.M."/>
        </authorList>
    </citation>
    <scope>NUCLEOTIDE SEQUENCE</scope>
    <source>
        <strain evidence="1">ICT_H6.2</strain>
    </source>
</reference>